<keyword evidence="4 5" id="KW-0413">Isomerase</keyword>
<evidence type="ECO:0000256" key="3">
    <source>
        <dbReference type="ARBA" id="ARBA00023002"/>
    </source>
</evidence>
<evidence type="ECO:0000313" key="9">
    <source>
        <dbReference type="Proteomes" id="UP000184774"/>
    </source>
</evidence>
<evidence type="ECO:0000259" key="6">
    <source>
        <dbReference type="Pfam" id="PF01370"/>
    </source>
</evidence>
<evidence type="ECO:0000313" key="10">
    <source>
        <dbReference type="Proteomes" id="UP000515264"/>
    </source>
</evidence>
<gene>
    <name evidence="5 8" type="primary">fcl</name>
    <name evidence="8" type="ORF">VSP9026_01368</name>
    <name evidence="7" type="ORF">Vspart_00201</name>
</gene>
<evidence type="ECO:0000313" key="7">
    <source>
        <dbReference type="EMBL" id="QMV12996.1"/>
    </source>
</evidence>
<dbReference type="RefSeq" id="WP_074372265.1">
    <property type="nucleotide sequence ID" value="NZ_AP024907.1"/>
</dbReference>
<feature type="binding site" evidence="5">
    <location>
        <position position="272"/>
    </location>
    <ligand>
        <name>substrate</name>
    </ligand>
</feature>
<feature type="binding site" evidence="5">
    <location>
        <position position="188"/>
    </location>
    <ligand>
        <name>substrate</name>
    </ligand>
</feature>
<feature type="binding site" evidence="5">
    <location>
        <begin position="11"/>
        <end position="17"/>
    </location>
    <ligand>
        <name>NADP(+)</name>
        <dbReference type="ChEBI" id="CHEBI:58349"/>
    </ligand>
</feature>
<dbReference type="UniPathway" id="UPA00128">
    <property type="reaction ID" value="UER00191"/>
</dbReference>
<evidence type="ECO:0000256" key="5">
    <source>
        <dbReference type="HAMAP-Rule" id="MF_00956"/>
    </source>
</evidence>
<feature type="active site" description="Proton donor/acceptor" evidence="5">
    <location>
        <position position="137"/>
    </location>
</feature>
<dbReference type="EMBL" id="CP046268">
    <property type="protein sequence ID" value="QMV12996.1"/>
    <property type="molecule type" value="Genomic_DNA"/>
</dbReference>
<evidence type="ECO:0000256" key="4">
    <source>
        <dbReference type="ARBA" id="ARBA00023235"/>
    </source>
</evidence>
<comment type="pathway">
    <text evidence="5">Nucleotide-sugar biosynthesis; GDP-L-fucose biosynthesis via de novo pathway; GDP-L-fucose from GDP-alpha-D-mannose: step 2/2.</text>
</comment>
<dbReference type="GO" id="GO:0042351">
    <property type="term" value="P:'de novo' GDP-L-fucose biosynthetic process"/>
    <property type="evidence" value="ECO:0007669"/>
    <property type="project" value="UniProtKB-UniRule"/>
</dbReference>
<comment type="catalytic activity">
    <reaction evidence="5">
        <text>GDP-beta-L-fucose + NADP(+) = GDP-4-dehydro-alpha-D-rhamnose + NADPH + H(+)</text>
        <dbReference type="Rhea" id="RHEA:18885"/>
        <dbReference type="ChEBI" id="CHEBI:15378"/>
        <dbReference type="ChEBI" id="CHEBI:57273"/>
        <dbReference type="ChEBI" id="CHEBI:57783"/>
        <dbReference type="ChEBI" id="CHEBI:57964"/>
        <dbReference type="ChEBI" id="CHEBI:58349"/>
        <dbReference type="EC" id="1.1.1.271"/>
    </reaction>
</comment>
<dbReference type="Gene3D" id="3.40.50.720">
    <property type="entry name" value="NAD(P)-binding Rossmann-like Domain"/>
    <property type="match status" value="1"/>
</dbReference>
<feature type="site" description="Important for catalytic activity" evidence="5">
    <location>
        <position position="108"/>
    </location>
</feature>
<dbReference type="InterPro" id="IPR036291">
    <property type="entry name" value="NAD(P)-bd_dom_sf"/>
</dbReference>
<sequence length="315" mass="35497">MNKDIKIYIAGHRGLIGSAIYSECHSRGYRNLIVKDHRELDLTDSHAVETFFENNRPDYVFLAAGKVGGIIQNQETPADFLTENLKIQLNVIESAQKFSVKKLILFGSSCMYPRECLQAMSEDMLLTAKPEPTSLPYATAKLAGLQLCDAFNRQYGTQFISVIPNSVFGPFDNFDPKSGHVLSALIRRIHEAKQQQLPYVELWGTGSPRREFVFSSDVAKAVLTIMASDTEQLEVPLNISSGDEYSIKELSEMIQATVGYDGEIRWDTSKPDGAPRKLLDSTRLRKLGWQPETSFLDGLKETYRWYKESYSDASD</sequence>
<dbReference type="PANTHER" id="PTHR43238:SF1">
    <property type="entry name" value="GDP-L-FUCOSE SYNTHASE"/>
    <property type="match status" value="1"/>
</dbReference>
<feature type="binding site" evidence="5">
    <location>
        <position position="203"/>
    </location>
    <ligand>
        <name>substrate</name>
    </ligand>
</feature>
<comment type="function">
    <text evidence="5">Catalyzes the two-step NADP-dependent conversion of GDP-4-dehydro-6-deoxy-D-mannose to GDP-fucose, involving an epimerase and a reductase reaction.</text>
</comment>
<feature type="site" description="Important for catalytic activity" evidence="5">
    <location>
        <position position="110"/>
    </location>
</feature>
<dbReference type="EMBL" id="FSSB01000009">
    <property type="protein sequence ID" value="SIO93698.1"/>
    <property type="molecule type" value="Genomic_DNA"/>
</dbReference>
<dbReference type="InterPro" id="IPR001509">
    <property type="entry name" value="Epimerase_deHydtase"/>
</dbReference>
<dbReference type="PANTHER" id="PTHR43238">
    <property type="entry name" value="GDP-L-FUCOSE SYNTHASE"/>
    <property type="match status" value="1"/>
</dbReference>
<accession>A0A1N6M2N4</accession>
<dbReference type="EC" id="1.1.1.271" evidence="5"/>
<keyword evidence="2 5" id="KW-0521">NADP</keyword>
<dbReference type="SUPFAM" id="SSF51735">
    <property type="entry name" value="NAD(P)-binding Rossmann-fold domains"/>
    <property type="match status" value="1"/>
</dbReference>
<feature type="binding site" evidence="5">
    <location>
        <position position="180"/>
    </location>
    <ligand>
        <name>NADP(+)</name>
        <dbReference type="ChEBI" id="CHEBI:58349"/>
    </ligand>
</feature>
<reference evidence="7 10" key="3">
    <citation type="journal article" date="2020" name="J. Nat. Prod.">
        <title>Genomics-Metabolomics Profiling Disclosed Marine Vibrio spartinae 3.6 as a Producer of a New Branched Side Chain Prodigiosin.</title>
        <authorList>
            <person name="Vitale G.A."/>
            <person name="Sciarretta M."/>
            <person name="Palma Esposito F."/>
            <person name="January G.G."/>
            <person name="Giaccio M."/>
            <person name="Bunk B."/>
            <person name="Sproer C."/>
            <person name="Bajerski F."/>
            <person name="Power D."/>
            <person name="Festa C."/>
            <person name="Monti M.C."/>
            <person name="D'Auria M.V."/>
            <person name="de Pascale D."/>
        </authorList>
    </citation>
    <scope>NUCLEOTIDE SEQUENCE [LARGE SCALE GENOMIC DNA]</scope>
    <source>
        <strain evidence="7 10">3.6</strain>
    </source>
</reference>
<keyword evidence="5" id="KW-0511">Multifunctional enzyme</keyword>
<dbReference type="Gene3D" id="3.90.25.10">
    <property type="entry name" value="UDP-galactose 4-epimerase, domain 1"/>
    <property type="match status" value="1"/>
</dbReference>
<dbReference type="CDD" id="cd05239">
    <property type="entry name" value="GDP_FS_SDR_e"/>
    <property type="match status" value="1"/>
</dbReference>
<keyword evidence="3 5" id="KW-0560">Oxidoreductase</keyword>
<evidence type="ECO:0000256" key="2">
    <source>
        <dbReference type="ARBA" id="ARBA00022857"/>
    </source>
</evidence>
<dbReference type="Pfam" id="PF01370">
    <property type="entry name" value="Epimerase"/>
    <property type="match status" value="1"/>
</dbReference>
<evidence type="ECO:0000313" key="8">
    <source>
        <dbReference type="EMBL" id="SIO93698.1"/>
    </source>
</evidence>
<proteinExistence type="inferred from homology"/>
<feature type="binding site" evidence="5">
    <location>
        <position position="141"/>
    </location>
    <ligand>
        <name>NADP(+)</name>
        <dbReference type="ChEBI" id="CHEBI:58349"/>
    </ligand>
</feature>
<dbReference type="GO" id="GO:0070401">
    <property type="term" value="F:NADP+ binding"/>
    <property type="evidence" value="ECO:0007669"/>
    <property type="project" value="UniProtKB-UniRule"/>
</dbReference>
<dbReference type="Proteomes" id="UP000515264">
    <property type="component" value="Chromosome 1"/>
</dbReference>
<keyword evidence="10" id="KW-1185">Reference proteome</keyword>
<reference evidence="8 9" key="1">
    <citation type="submission" date="2016-12" db="EMBL/GenBank/DDBJ databases">
        <authorList>
            <person name="Song W.-J."/>
            <person name="Kurnit D.M."/>
        </authorList>
    </citation>
    <scope>NUCLEOTIDE SEQUENCE [LARGE SCALE GENOMIC DNA]</scope>
    <source>
        <strain evidence="8 9">CECT 9026</strain>
    </source>
</reference>
<dbReference type="GO" id="GO:0050577">
    <property type="term" value="F:GDP-L-fucose synthase activity"/>
    <property type="evidence" value="ECO:0007669"/>
    <property type="project" value="UniProtKB-UniRule"/>
</dbReference>
<dbReference type="InterPro" id="IPR028614">
    <property type="entry name" value="GDP_fucose/colitose_synth"/>
</dbReference>
<comment type="similarity">
    <text evidence="1 5">Belongs to the NAD(P)-dependent epimerase/dehydratase family. Fucose synthase subfamily.</text>
</comment>
<dbReference type="GO" id="GO:0016853">
    <property type="term" value="F:isomerase activity"/>
    <property type="evidence" value="ECO:0007669"/>
    <property type="project" value="UniProtKB-KW"/>
</dbReference>
<organism evidence="8 9">
    <name type="scientific">Vibrio spartinae</name>
    <dbReference type="NCBI Taxonomy" id="1918945"/>
    <lineage>
        <taxon>Bacteria</taxon>
        <taxon>Pseudomonadati</taxon>
        <taxon>Pseudomonadota</taxon>
        <taxon>Gammaproteobacteria</taxon>
        <taxon>Vibrionales</taxon>
        <taxon>Vibrionaceae</taxon>
        <taxon>Vibrio</taxon>
    </lineage>
</organism>
<feature type="binding site" evidence="5">
    <location>
        <position position="210"/>
    </location>
    <ligand>
        <name>substrate</name>
    </ligand>
</feature>
<protein>
    <recommendedName>
        <fullName evidence="5">GDP-L-fucose synthase</fullName>
        <ecNumber evidence="5">1.1.1.271</ecNumber>
    </recommendedName>
    <alternativeName>
        <fullName evidence="5">GDP-4-keto-6-deoxy-D-mannose-3,5-epimerase-4-reductase</fullName>
    </alternativeName>
</protein>
<dbReference type="Proteomes" id="UP000184774">
    <property type="component" value="Unassembled WGS sequence"/>
</dbReference>
<dbReference type="OrthoDB" id="9811425at2"/>
<dbReference type="AlphaFoldDB" id="A0A1N6M2N4"/>
<evidence type="ECO:0000256" key="1">
    <source>
        <dbReference type="ARBA" id="ARBA00005959"/>
    </source>
</evidence>
<dbReference type="HAMAP" id="MF_00956">
    <property type="entry name" value="GDP_fucose_synth"/>
    <property type="match status" value="1"/>
</dbReference>
<feature type="domain" description="NAD-dependent epimerase/dehydratase" evidence="6">
    <location>
        <begin position="7"/>
        <end position="228"/>
    </location>
</feature>
<comment type="caution">
    <text evidence="5">Lacks conserved residue(s) required for the propagation of feature annotation.</text>
</comment>
<reference evidence="7" key="2">
    <citation type="submission" date="2019-11" db="EMBL/GenBank/DDBJ databases">
        <authorList>
            <person name="January G."/>
            <person name="Bunk B."/>
        </authorList>
    </citation>
    <scope>NUCLEOTIDE SEQUENCE</scope>
    <source>
        <strain evidence="7">3.6</strain>
    </source>
</reference>
<name>A0A1N6M2N4_9VIBR</name>